<dbReference type="Proteomes" id="UP000612899">
    <property type="component" value="Unassembled WGS sequence"/>
</dbReference>
<reference evidence="1" key="1">
    <citation type="submission" date="2021-01" db="EMBL/GenBank/DDBJ databases">
        <title>Whole genome shotgun sequence of Rhizocola hellebori NBRC 109834.</title>
        <authorList>
            <person name="Komaki H."/>
            <person name="Tamura T."/>
        </authorList>
    </citation>
    <scope>NUCLEOTIDE SEQUENCE</scope>
    <source>
        <strain evidence="1">NBRC 109834</strain>
    </source>
</reference>
<name>A0A8J3VEI1_9ACTN</name>
<proteinExistence type="predicted"/>
<comment type="caution">
    <text evidence="1">The sequence shown here is derived from an EMBL/GenBank/DDBJ whole genome shotgun (WGS) entry which is preliminary data.</text>
</comment>
<dbReference type="RefSeq" id="WP_203907262.1">
    <property type="nucleotide sequence ID" value="NZ_BONY01000007.1"/>
</dbReference>
<protein>
    <recommendedName>
        <fullName evidence="3">Aminoglycoside adenylyltransferase</fullName>
    </recommendedName>
</protein>
<gene>
    <name evidence="1" type="ORF">Rhe02_14080</name>
</gene>
<dbReference type="Gene3D" id="3.30.460.40">
    <property type="match status" value="1"/>
</dbReference>
<dbReference type="Pfam" id="PF10706">
    <property type="entry name" value="Aminoglyc_resit"/>
    <property type="match status" value="1"/>
</dbReference>
<sequence>MRHLDIIEEIFALAAEADAALWLRGGWAMDFALGQVTREHVDIDLFAWAVDAERLTRVLTDHDYDRTPNDHPLLQLDFSRHGVEINIGLLARSADGQVVIPHGESAGAAWPEGMLDGPPGRLGGLVCPMVSVPAQIEIKEKMPIWVPARPRREKDTLDIERLRAYISNT</sequence>
<dbReference type="InterPro" id="IPR019646">
    <property type="entry name" value="Aminoglyc_AdlTrfase"/>
</dbReference>
<evidence type="ECO:0000313" key="2">
    <source>
        <dbReference type="Proteomes" id="UP000612899"/>
    </source>
</evidence>
<dbReference type="AlphaFoldDB" id="A0A8J3VEI1"/>
<evidence type="ECO:0008006" key="3">
    <source>
        <dbReference type="Google" id="ProtNLM"/>
    </source>
</evidence>
<dbReference type="EMBL" id="BONY01000007">
    <property type="protein sequence ID" value="GIH03341.1"/>
    <property type="molecule type" value="Genomic_DNA"/>
</dbReference>
<keyword evidence="2" id="KW-1185">Reference proteome</keyword>
<evidence type="ECO:0000313" key="1">
    <source>
        <dbReference type="EMBL" id="GIH03341.1"/>
    </source>
</evidence>
<accession>A0A8J3VEI1</accession>
<organism evidence="1 2">
    <name type="scientific">Rhizocola hellebori</name>
    <dbReference type="NCBI Taxonomy" id="1392758"/>
    <lineage>
        <taxon>Bacteria</taxon>
        <taxon>Bacillati</taxon>
        <taxon>Actinomycetota</taxon>
        <taxon>Actinomycetes</taxon>
        <taxon>Micromonosporales</taxon>
        <taxon>Micromonosporaceae</taxon>
        <taxon>Rhizocola</taxon>
    </lineage>
</organism>